<accession>A0A814NM00</accession>
<evidence type="ECO:0000313" key="4">
    <source>
        <dbReference type="Proteomes" id="UP000663891"/>
    </source>
</evidence>
<evidence type="ECO:0000256" key="1">
    <source>
        <dbReference type="SAM" id="MobiDB-lite"/>
    </source>
</evidence>
<dbReference type="Proteomes" id="UP000663881">
    <property type="component" value="Unassembled WGS sequence"/>
</dbReference>
<sequence length="468" mass="52702">MEELNESTFSTFDQNPLELIQATLNTDALSADICDGLCDIFDIQSYFPIVSNLNSDHTNININDISNQILAGCQQSLTVAPTCDISALYSIQTSNEQQANYQQNNQQSTTGRPLYSNSASYGIQTSNGQQVTYPQVNPSTTADPVCLNSASTGIKIRIKSHPRQELRARMEKESIKTLHYLLCEQNSADKHPTIYVSDTRRRQSFKNIIEVTLVGVDKQPHCYKIRNKKSVTDFSDENAVIFQNIDDPHSLYFCVTDEDVDKRNKSFEIGFIKSKQDEIITKDLIKTRKLDQSILRFTHCYYQSETNILERDESSTEYSCIMKEACVDIAVESVDPGYGPMCGNETVHARTKGPITKKDITVVVSKDDIGWSEQVSFTKDGNFIYFSMPPYPFSQVARAQANVTINYKGDELYQSAYVYIRSLDQELALLNLNDSPAIVNEPSSSNRSSTSSSMEFNSGNQSRKRTRT</sequence>
<feature type="region of interest" description="Disordered" evidence="1">
    <location>
        <begin position="440"/>
        <end position="468"/>
    </location>
</feature>
<dbReference type="Proteomes" id="UP000663891">
    <property type="component" value="Unassembled WGS sequence"/>
</dbReference>
<feature type="compositionally biased region" description="Low complexity" evidence="1">
    <location>
        <begin position="443"/>
        <end position="460"/>
    </location>
</feature>
<proteinExistence type="predicted"/>
<dbReference type="EMBL" id="CAJNON010000199">
    <property type="protein sequence ID" value="CAF1094929.1"/>
    <property type="molecule type" value="Genomic_DNA"/>
</dbReference>
<comment type="caution">
    <text evidence="2">The sequence shown here is derived from an EMBL/GenBank/DDBJ whole genome shotgun (WGS) entry which is preliminary data.</text>
</comment>
<evidence type="ECO:0000313" key="2">
    <source>
        <dbReference type="EMBL" id="CAF1094929.1"/>
    </source>
</evidence>
<organism evidence="2 4">
    <name type="scientific">Adineta steineri</name>
    <dbReference type="NCBI Taxonomy" id="433720"/>
    <lineage>
        <taxon>Eukaryota</taxon>
        <taxon>Metazoa</taxon>
        <taxon>Spiralia</taxon>
        <taxon>Gnathifera</taxon>
        <taxon>Rotifera</taxon>
        <taxon>Eurotatoria</taxon>
        <taxon>Bdelloidea</taxon>
        <taxon>Adinetida</taxon>
        <taxon>Adinetidae</taxon>
        <taxon>Adineta</taxon>
    </lineage>
</organism>
<name>A0A814NM00_9BILA</name>
<evidence type="ECO:0000313" key="3">
    <source>
        <dbReference type="EMBL" id="CAF3486737.1"/>
    </source>
</evidence>
<reference evidence="2" key="1">
    <citation type="submission" date="2021-02" db="EMBL/GenBank/DDBJ databases">
        <authorList>
            <person name="Nowell W R."/>
        </authorList>
    </citation>
    <scope>NUCLEOTIDE SEQUENCE</scope>
</reference>
<protein>
    <submittedName>
        <fullName evidence="2">Uncharacterized protein</fullName>
    </submittedName>
</protein>
<dbReference type="EMBL" id="CAJOAY010000014">
    <property type="protein sequence ID" value="CAF3486737.1"/>
    <property type="molecule type" value="Genomic_DNA"/>
</dbReference>
<gene>
    <name evidence="3" type="ORF">OKA104_LOCUS655</name>
    <name evidence="2" type="ORF">VCS650_LOCUS19769</name>
</gene>
<dbReference type="AlphaFoldDB" id="A0A814NM00"/>